<dbReference type="Proteomes" id="UP000719412">
    <property type="component" value="Unassembled WGS sequence"/>
</dbReference>
<dbReference type="PANTHER" id="PTHR28593:SF3">
    <property type="entry name" value="METEORIN-LIKE PROTEIN"/>
    <property type="match status" value="1"/>
</dbReference>
<evidence type="ECO:0000256" key="5">
    <source>
        <dbReference type="ARBA" id="ARBA00023157"/>
    </source>
</evidence>
<evidence type="ECO:0000259" key="6">
    <source>
        <dbReference type="Pfam" id="PF02953"/>
    </source>
</evidence>
<dbReference type="Gene3D" id="1.10.287.810">
    <property type="entry name" value="Mitochondrial import inner membrane translocase subunit tim13 like domains"/>
    <property type="match status" value="1"/>
</dbReference>
<evidence type="ECO:0000256" key="4">
    <source>
        <dbReference type="ARBA" id="ARBA00022729"/>
    </source>
</evidence>
<organism evidence="7 8">
    <name type="scientific">Tenebrio molitor</name>
    <name type="common">Yellow mealworm beetle</name>
    <dbReference type="NCBI Taxonomy" id="7067"/>
    <lineage>
        <taxon>Eukaryota</taxon>
        <taxon>Metazoa</taxon>
        <taxon>Ecdysozoa</taxon>
        <taxon>Arthropoda</taxon>
        <taxon>Hexapoda</taxon>
        <taxon>Insecta</taxon>
        <taxon>Pterygota</taxon>
        <taxon>Neoptera</taxon>
        <taxon>Endopterygota</taxon>
        <taxon>Coleoptera</taxon>
        <taxon>Polyphaga</taxon>
        <taxon>Cucujiformia</taxon>
        <taxon>Tenebrionidae</taxon>
        <taxon>Tenebrio</taxon>
    </lineage>
</organism>
<evidence type="ECO:0000256" key="1">
    <source>
        <dbReference type="ARBA" id="ARBA00004613"/>
    </source>
</evidence>
<name>A0A8J6HCH6_TENMO</name>
<sequence>MSERAACGLYKRDGNVPIKSKKKNQATGKSNIGQNTLQLGFFRGFFVFHLRVSSISPNFFVPLYVHQFFFFLVSQFHYSDLGEKERELGATPGSLQSRRPTPFSLFDCWNSKNLVRNGIPFALHIYERDPDYFGRTPVVSGAIFDPRRCRIASRGLWSRSGNAGPALDEPEQLKYIIKPETPLRGLSPSSTGRGVTPVYLRCSAGRVTWLYPRGALRVLLRLPGQDREFRACIKLHPDEKREPAARLFLEGPRSLLPLYATADGGNKAIRCFNSKNGQAAIYVEAADVDAVTKRVAEFEYDLQALPKGVRGFDPTEECRPCTSEELAHAFCTSDLAGVLSPCHSKITKARNSKKMEEDSSIKQLQDFLATEREKAEFTAQIHEFSDFCWDKCVQTTGNKLDSKTETCLTNCVNRFIDVSLFITNRFAQLLEKRMKIAQFRVVQLTPTFLIGVFLFFATESSKRRARGAHRDSITKRWCTSRGEEFERKEIARETTASRFSWSRRPPPKSRLLARGIKMPKCGSADVLCGELDQSCRPPPPRTMALNGAHRRVIRREMRASNCSLFAFEMDFFQSIEDRWISSVDRGALAFRGTPANYDSGPPRTFFDLFLFVRAVTRGIIHGVENREELEVSQMSVKVTKLIRHTADDAFTSDSNAIPDESDDALKEVTLHVAQHCGVSHGLGEFVFMARRKLGDLTLQCAPRLEDWALLVNRLSEEGKAHCVLRS</sequence>
<gene>
    <name evidence="7" type="ORF">GEV33_010916</name>
</gene>
<evidence type="ECO:0000256" key="3">
    <source>
        <dbReference type="ARBA" id="ARBA00022525"/>
    </source>
</evidence>
<keyword evidence="5" id="KW-1015">Disulfide bond</keyword>
<dbReference type="GO" id="GO:0005615">
    <property type="term" value="C:extracellular space"/>
    <property type="evidence" value="ECO:0007669"/>
    <property type="project" value="TreeGrafter"/>
</dbReference>
<proteinExistence type="inferred from homology"/>
<keyword evidence="8" id="KW-1185">Reference proteome</keyword>
<evidence type="ECO:0000313" key="7">
    <source>
        <dbReference type="EMBL" id="KAH0811872.1"/>
    </source>
</evidence>
<dbReference type="EMBL" id="JABDTM020026486">
    <property type="protein sequence ID" value="KAH0811872.1"/>
    <property type="molecule type" value="Genomic_DNA"/>
</dbReference>
<comment type="caution">
    <text evidence="7">The sequence shown here is derived from an EMBL/GenBank/DDBJ whole genome shotgun (WGS) entry which is preliminary data.</text>
</comment>
<reference evidence="7" key="1">
    <citation type="journal article" date="2020" name="J Insects Food Feed">
        <title>The yellow mealworm (Tenebrio molitor) genome: a resource for the emerging insects as food and feed industry.</title>
        <authorList>
            <person name="Eriksson T."/>
            <person name="Andere A."/>
            <person name="Kelstrup H."/>
            <person name="Emery V."/>
            <person name="Picard C."/>
        </authorList>
    </citation>
    <scope>NUCLEOTIDE SEQUENCE</scope>
    <source>
        <strain evidence="7">Stoneville</strain>
        <tissue evidence="7">Whole head</tissue>
    </source>
</reference>
<accession>A0A8J6HCH6</accession>
<evidence type="ECO:0000256" key="2">
    <source>
        <dbReference type="ARBA" id="ARBA00005669"/>
    </source>
</evidence>
<feature type="domain" description="Tim10-like" evidence="6">
    <location>
        <begin position="367"/>
        <end position="428"/>
    </location>
</feature>
<dbReference type="Pfam" id="PF02953">
    <property type="entry name" value="zf-Tim10_DDP"/>
    <property type="match status" value="1"/>
</dbReference>
<dbReference type="GO" id="GO:0005179">
    <property type="term" value="F:hormone activity"/>
    <property type="evidence" value="ECO:0007669"/>
    <property type="project" value="TreeGrafter"/>
</dbReference>
<dbReference type="InterPro" id="IPR004217">
    <property type="entry name" value="Tim10-like"/>
</dbReference>
<protein>
    <recommendedName>
        <fullName evidence="6">Tim10-like domain-containing protein</fullName>
    </recommendedName>
</protein>
<dbReference type="SUPFAM" id="SSF144122">
    <property type="entry name" value="Tim10-like"/>
    <property type="match status" value="1"/>
</dbReference>
<keyword evidence="4" id="KW-0732">Signal</keyword>
<dbReference type="AlphaFoldDB" id="A0A8J6HCH6"/>
<dbReference type="InterPro" id="IPR051998">
    <property type="entry name" value="Meteorin-like"/>
</dbReference>
<keyword evidence="3" id="KW-0964">Secreted</keyword>
<comment type="subcellular location">
    <subcellularLocation>
        <location evidence="1">Secreted</location>
    </subcellularLocation>
</comment>
<dbReference type="InterPro" id="IPR035427">
    <property type="entry name" value="Tim10-like_dom_sf"/>
</dbReference>
<reference evidence="7" key="2">
    <citation type="submission" date="2021-08" db="EMBL/GenBank/DDBJ databases">
        <authorList>
            <person name="Eriksson T."/>
        </authorList>
    </citation>
    <scope>NUCLEOTIDE SEQUENCE</scope>
    <source>
        <strain evidence="7">Stoneville</strain>
        <tissue evidence="7">Whole head</tissue>
    </source>
</reference>
<evidence type="ECO:0000313" key="8">
    <source>
        <dbReference type="Proteomes" id="UP000719412"/>
    </source>
</evidence>
<dbReference type="PANTHER" id="PTHR28593">
    <property type="entry name" value="METEORIN-LIKE PROTEIN"/>
    <property type="match status" value="1"/>
</dbReference>
<comment type="similarity">
    <text evidence="2">Belongs to the meteorin family.</text>
</comment>